<reference evidence="3 6" key="2">
    <citation type="submission" date="2019-07" db="EMBL/GenBank/DDBJ databases">
        <title>Whole genome shotgun sequence of Halomonas cupida NBRC 102219.</title>
        <authorList>
            <person name="Hosoyama A."/>
            <person name="Uohara A."/>
            <person name="Ohji S."/>
            <person name="Ichikawa N."/>
        </authorList>
    </citation>
    <scope>NUCLEOTIDE SEQUENCE [LARGE SCALE GENOMIC DNA]</scope>
    <source>
        <strain evidence="3 6">NBRC 102219</strain>
    </source>
</reference>
<keyword evidence="6" id="KW-1185">Reference proteome</keyword>
<accession>A0A1M6ZIY2</accession>
<dbReference type="RefSeq" id="WP_073433106.1">
    <property type="nucleotide sequence ID" value="NZ_BJXU01000091.1"/>
</dbReference>
<dbReference type="Proteomes" id="UP000321726">
    <property type="component" value="Unassembled WGS sequence"/>
</dbReference>
<dbReference type="AlphaFoldDB" id="A0A1M6ZIY2"/>
<evidence type="ECO:0000313" key="4">
    <source>
        <dbReference type="EMBL" id="SHL30309.1"/>
    </source>
</evidence>
<protein>
    <submittedName>
        <fullName evidence="3 4">Tricarboxylic transport membrane protein</fullName>
    </submittedName>
</protein>
<feature type="signal peptide" evidence="2">
    <location>
        <begin position="1"/>
        <end position="22"/>
    </location>
</feature>
<feature type="chain" id="PRO_5012319525" evidence="2">
    <location>
        <begin position="23"/>
        <end position="329"/>
    </location>
</feature>
<dbReference type="PIRSF" id="PIRSF017082">
    <property type="entry name" value="YflP"/>
    <property type="match status" value="1"/>
</dbReference>
<evidence type="ECO:0000256" key="1">
    <source>
        <dbReference type="ARBA" id="ARBA00006987"/>
    </source>
</evidence>
<dbReference type="PANTHER" id="PTHR42928:SF3">
    <property type="entry name" value="UPF0065 PROTEIN YFLP"/>
    <property type="match status" value="1"/>
</dbReference>
<reference evidence="4 5" key="1">
    <citation type="submission" date="2016-11" db="EMBL/GenBank/DDBJ databases">
        <authorList>
            <person name="Jaros S."/>
            <person name="Januszkiewicz K."/>
            <person name="Wedrychowicz H."/>
        </authorList>
    </citation>
    <scope>NUCLEOTIDE SEQUENCE [LARGE SCALE GENOMIC DNA]</scope>
    <source>
        <strain evidence="4 5">DSM 4740</strain>
    </source>
</reference>
<evidence type="ECO:0000313" key="6">
    <source>
        <dbReference type="Proteomes" id="UP000321726"/>
    </source>
</evidence>
<dbReference type="EMBL" id="BJXU01000091">
    <property type="protein sequence ID" value="GEN24348.1"/>
    <property type="molecule type" value="Genomic_DNA"/>
</dbReference>
<organism evidence="4 5">
    <name type="scientific">Halomonas cupida</name>
    <dbReference type="NCBI Taxonomy" id="44933"/>
    <lineage>
        <taxon>Bacteria</taxon>
        <taxon>Pseudomonadati</taxon>
        <taxon>Pseudomonadota</taxon>
        <taxon>Gammaproteobacteria</taxon>
        <taxon>Oceanospirillales</taxon>
        <taxon>Halomonadaceae</taxon>
        <taxon>Halomonas</taxon>
    </lineage>
</organism>
<dbReference type="InterPro" id="IPR005064">
    <property type="entry name" value="BUG"/>
</dbReference>
<gene>
    <name evidence="3" type="ORF">HCU01_22970</name>
    <name evidence="4" type="ORF">SAMN05660971_00131</name>
</gene>
<keyword evidence="2" id="KW-0732">Signal</keyword>
<dbReference type="PANTHER" id="PTHR42928">
    <property type="entry name" value="TRICARBOXYLATE-BINDING PROTEIN"/>
    <property type="match status" value="1"/>
</dbReference>
<comment type="similarity">
    <text evidence="1">Belongs to the UPF0065 (bug) family.</text>
</comment>
<dbReference type="OrthoDB" id="9780943at2"/>
<dbReference type="Pfam" id="PF03401">
    <property type="entry name" value="TctC"/>
    <property type="match status" value="1"/>
</dbReference>
<dbReference type="InterPro" id="IPR042100">
    <property type="entry name" value="Bug_dom1"/>
</dbReference>
<dbReference type="SUPFAM" id="SSF53850">
    <property type="entry name" value="Periplasmic binding protein-like II"/>
    <property type="match status" value="1"/>
</dbReference>
<dbReference type="STRING" id="44933.SAMN05660971_00131"/>
<evidence type="ECO:0000313" key="5">
    <source>
        <dbReference type="Proteomes" id="UP000184123"/>
    </source>
</evidence>
<dbReference type="Gene3D" id="3.40.190.150">
    <property type="entry name" value="Bordetella uptake gene, domain 1"/>
    <property type="match status" value="1"/>
</dbReference>
<dbReference type="EMBL" id="FRCA01000001">
    <property type="protein sequence ID" value="SHL30309.1"/>
    <property type="molecule type" value="Genomic_DNA"/>
</dbReference>
<evidence type="ECO:0000256" key="2">
    <source>
        <dbReference type="SAM" id="SignalP"/>
    </source>
</evidence>
<dbReference type="CDD" id="cd07012">
    <property type="entry name" value="PBP2_Bug_TTT"/>
    <property type="match status" value="1"/>
</dbReference>
<dbReference type="Gene3D" id="3.40.190.10">
    <property type="entry name" value="Periplasmic binding protein-like II"/>
    <property type="match status" value="1"/>
</dbReference>
<evidence type="ECO:0000313" key="3">
    <source>
        <dbReference type="EMBL" id="GEN24348.1"/>
    </source>
</evidence>
<dbReference type="Proteomes" id="UP000184123">
    <property type="component" value="Unassembled WGS sequence"/>
</dbReference>
<proteinExistence type="inferred from homology"/>
<name>A0A1M6ZIY2_9GAMM</name>
<sequence length="329" mass="35352">MHHASIIALSLATFGLSSTTFGAEPPTSRLECIAPADPGGGWDFTCRQFATVLRQLGILDASMQTINMAGAAGGVAYAHVASKREGNDGLIVAASSSNATRLAQQQYPGLDVDDVAWLGTLGADYAALAVSTDSPWQELADITDALQEDIKAVSFSGGSGPLGWDQLNMLRVLADAEVTSLDKVTYLDFNNGASAITQVLGHHLDVVVGDISEVKSFVDSGDLRVLAVLAEERLPAPLDGFPTAREQGVDVVAPNWRGFYAPAGLSADDRQFWEQAIRRVYESDQWQEIMARNGMTPFQLSGEQFESFLHDQIASLETTMEQLRSTNNQ</sequence>